<feature type="domain" description="HhH-GPD" evidence="13">
    <location>
        <begin position="44"/>
        <end position="191"/>
    </location>
</feature>
<gene>
    <name evidence="12" type="primary">nth</name>
    <name evidence="14" type="ORF">GXY80_15180</name>
</gene>
<keyword evidence="8 12" id="KW-0238">DNA-binding</keyword>
<dbReference type="GO" id="GO:0006289">
    <property type="term" value="P:nucleotide-excision repair"/>
    <property type="evidence" value="ECO:0007669"/>
    <property type="project" value="TreeGrafter"/>
</dbReference>
<evidence type="ECO:0000256" key="6">
    <source>
        <dbReference type="ARBA" id="ARBA00023004"/>
    </source>
</evidence>
<comment type="function">
    <text evidence="12">DNA repair enzyme that has both DNA N-glycosylase activity and AP-lyase activity. The DNA N-glycosylase activity releases various damaged pyrimidines from DNA by cleaving the N-glycosidic bond, leaving an AP (apurinic/apyrimidinic) site. The AP-lyase activity cleaves the phosphodiester bond 3' to the AP site by a beta-elimination, leaving a 3'-terminal unsaturated sugar and a product with a terminal 5'-phosphate.</text>
</comment>
<dbReference type="Pfam" id="PF00730">
    <property type="entry name" value="HhH-GPD"/>
    <property type="match status" value="1"/>
</dbReference>
<dbReference type="FunFam" id="1.10.1670.10:FF:000001">
    <property type="entry name" value="Endonuclease III"/>
    <property type="match status" value="1"/>
</dbReference>
<dbReference type="Gene3D" id="1.10.340.30">
    <property type="entry name" value="Hypothetical protein, domain 2"/>
    <property type="match status" value="1"/>
</dbReference>
<dbReference type="InterPro" id="IPR003265">
    <property type="entry name" value="HhH-GPD_domain"/>
</dbReference>
<comment type="cofactor">
    <cofactor evidence="12">
        <name>[4Fe-4S] cluster</name>
        <dbReference type="ChEBI" id="CHEBI:49883"/>
    </cofactor>
    <text evidence="12">Binds 1 [4Fe-4S] cluster.</text>
</comment>
<dbReference type="GO" id="GO:0006285">
    <property type="term" value="P:base-excision repair, AP site formation"/>
    <property type="evidence" value="ECO:0007669"/>
    <property type="project" value="TreeGrafter"/>
</dbReference>
<evidence type="ECO:0000259" key="13">
    <source>
        <dbReference type="SMART" id="SM00478"/>
    </source>
</evidence>
<dbReference type="InterPro" id="IPR023170">
    <property type="entry name" value="HhH_base_excis_C"/>
</dbReference>
<dbReference type="EC" id="4.2.99.18" evidence="12"/>
<evidence type="ECO:0000256" key="8">
    <source>
        <dbReference type="ARBA" id="ARBA00023125"/>
    </source>
</evidence>
<evidence type="ECO:0000256" key="2">
    <source>
        <dbReference type="ARBA" id="ARBA00022485"/>
    </source>
</evidence>
<dbReference type="Gene3D" id="1.10.1670.10">
    <property type="entry name" value="Helix-hairpin-Helix base-excision DNA repair enzymes (C-terminal)"/>
    <property type="match status" value="1"/>
</dbReference>
<dbReference type="AlphaFoldDB" id="A0A351U1S5"/>
<keyword evidence="14" id="KW-0540">Nuclease</keyword>
<evidence type="ECO:0000256" key="11">
    <source>
        <dbReference type="ARBA" id="ARBA00023295"/>
    </source>
</evidence>
<evidence type="ECO:0000256" key="10">
    <source>
        <dbReference type="ARBA" id="ARBA00023239"/>
    </source>
</evidence>
<dbReference type="PIRSF" id="PIRSF001435">
    <property type="entry name" value="Nth"/>
    <property type="match status" value="1"/>
</dbReference>
<dbReference type="HAMAP" id="MF_00942">
    <property type="entry name" value="Nth"/>
    <property type="match status" value="1"/>
</dbReference>
<dbReference type="SMART" id="SM00478">
    <property type="entry name" value="ENDO3c"/>
    <property type="match status" value="1"/>
</dbReference>
<name>A0A351U1S5_9BACT</name>
<comment type="caution">
    <text evidence="14">The sequence shown here is derived from an EMBL/GenBank/DDBJ whole genome shotgun (WGS) entry which is preliminary data.</text>
</comment>
<comment type="similarity">
    <text evidence="1 12">Belongs to the Nth/MutY family.</text>
</comment>
<dbReference type="GO" id="GO:0003677">
    <property type="term" value="F:DNA binding"/>
    <property type="evidence" value="ECO:0007669"/>
    <property type="project" value="UniProtKB-UniRule"/>
</dbReference>
<comment type="catalytic activity">
    <reaction evidence="12">
        <text>2'-deoxyribonucleotide-(2'-deoxyribose 5'-phosphate)-2'-deoxyribonucleotide-DNA = a 3'-end 2'-deoxyribonucleotide-(2,3-dehydro-2,3-deoxyribose 5'-phosphate)-DNA + a 5'-end 5'-phospho-2'-deoxyribonucleoside-DNA + H(+)</text>
        <dbReference type="Rhea" id="RHEA:66592"/>
        <dbReference type="Rhea" id="RHEA-COMP:13180"/>
        <dbReference type="Rhea" id="RHEA-COMP:16897"/>
        <dbReference type="Rhea" id="RHEA-COMP:17067"/>
        <dbReference type="ChEBI" id="CHEBI:15378"/>
        <dbReference type="ChEBI" id="CHEBI:136412"/>
        <dbReference type="ChEBI" id="CHEBI:157695"/>
        <dbReference type="ChEBI" id="CHEBI:167181"/>
        <dbReference type="EC" id="4.2.99.18"/>
    </reaction>
</comment>
<keyword evidence="4 12" id="KW-0227">DNA damage</keyword>
<dbReference type="GO" id="GO:0051539">
    <property type="term" value="F:4 iron, 4 sulfur cluster binding"/>
    <property type="evidence" value="ECO:0007669"/>
    <property type="project" value="UniProtKB-UniRule"/>
</dbReference>
<keyword evidence="10 12" id="KW-0456">Lyase</keyword>
<feature type="binding site" evidence="12">
    <location>
        <position position="193"/>
    </location>
    <ligand>
        <name>[4Fe-4S] cluster</name>
        <dbReference type="ChEBI" id="CHEBI:49883"/>
    </ligand>
</feature>
<evidence type="ECO:0000313" key="14">
    <source>
        <dbReference type="EMBL" id="NLW36799.1"/>
    </source>
</evidence>
<dbReference type="PANTHER" id="PTHR43286">
    <property type="entry name" value="ENDONUCLEASE III-LIKE PROTEIN 1"/>
    <property type="match status" value="1"/>
</dbReference>
<accession>A0A351U1S5</accession>
<dbReference type="InterPro" id="IPR000445">
    <property type="entry name" value="HhH_motif"/>
</dbReference>
<feature type="binding site" evidence="12">
    <location>
        <position position="200"/>
    </location>
    <ligand>
        <name>[4Fe-4S] cluster</name>
        <dbReference type="ChEBI" id="CHEBI:49883"/>
    </ligand>
</feature>
<evidence type="ECO:0000313" key="15">
    <source>
        <dbReference type="Proteomes" id="UP000777265"/>
    </source>
</evidence>
<keyword evidence="11 12" id="KW-0326">Glycosidase</keyword>
<sequence length="218" mass="24386">MKNFPFKEMIGTLKNAVQGDVPVVTRISRSDGGNPFLILVSTLLSLRTKDETTDMVMQRLVERAATPEDILEIPLKELETILYPVGFYRNKATVLKAVSRTIIEQYGGVVPDTIEELLTIKGVGRKTANLVVTEAYGKPGICVDTHVHRISNRMGIVATRNPHETEEALRKILPKEYWIIYNTLLVAFGRKTCKPVSPFCTVCPVVHLCKQAGVTRHR</sequence>
<evidence type="ECO:0000256" key="1">
    <source>
        <dbReference type="ARBA" id="ARBA00008343"/>
    </source>
</evidence>
<keyword evidence="5 12" id="KW-0378">Hydrolase</keyword>
<evidence type="ECO:0000256" key="7">
    <source>
        <dbReference type="ARBA" id="ARBA00023014"/>
    </source>
</evidence>
<feature type="binding site" evidence="12">
    <location>
        <position position="203"/>
    </location>
    <ligand>
        <name>[4Fe-4S] cluster</name>
        <dbReference type="ChEBI" id="CHEBI:49883"/>
    </ligand>
</feature>
<keyword evidence="6 12" id="KW-0408">Iron</keyword>
<evidence type="ECO:0000256" key="9">
    <source>
        <dbReference type="ARBA" id="ARBA00023204"/>
    </source>
</evidence>
<dbReference type="GO" id="GO:0046872">
    <property type="term" value="F:metal ion binding"/>
    <property type="evidence" value="ECO:0007669"/>
    <property type="project" value="UniProtKB-KW"/>
</dbReference>
<dbReference type="STRING" id="909663.GCA_000512235_03170"/>
<dbReference type="InterPro" id="IPR011257">
    <property type="entry name" value="DNA_glycosylase"/>
</dbReference>
<reference evidence="14" key="2">
    <citation type="submission" date="2020-01" db="EMBL/GenBank/DDBJ databases">
        <authorList>
            <person name="Campanaro S."/>
        </authorList>
    </citation>
    <scope>NUCLEOTIDE SEQUENCE</scope>
    <source>
        <strain evidence="14">AS06rmzACSIP_7</strain>
    </source>
</reference>
<dbReference type="FunFam" id="1.10.340.30:FF:000001">
    <property type="entry name" value="Endonuclease III"/>
    <property type="match status" value="1"/>
</dbReference>
<dbReference type="GO" id="GO:0000703">
    <property type="term" value="F:oxidized pyrimidine nucleobase lesion DNA N-glycosylase activity"/>
    <property type="evidence" value="ECO:0007669"/>
    <property type="project" value="TreeGrafter"/>
</dbReference>
<keyword evidence="14" id="KW-0255">Endonuclease</keyword>
<evidence type="ECO:0000256" key="4">
    <source>
        <dbReference type="ARBA" id="ARBA00022763"/>
    </source>
</evidence>
<proteinExistence type="inferred from homology"/>
<dbReference type="Pfam" id="PF00633">
    <property type="entry name" value="HHH"/>
    <property type="match status" value="1"/>
</dbReference>
<keyword evidence="7 12" id="KW-0411">Iron-sulfur</keyword>
<dbReference type="GO" id="GO:0140078">
    <property type="term" value="F:class I DNA-(apurinic or apyrimidinic site) endonuclease activity"/>
    <property type="evidence" value="ECO:0007669"/>
    <property type="project" value="UniProtKB-EC"/>
</dbReference>
<dbReference type="Proteomes" id="UP000777265">
    <property type="component" value="Unassembled WGS sequence"/>
</dbReference>
<feature type="binding site" evidence="12">
    <location>
        <position position="209"/>
    </location>
    <ligand>
        <name>[4Fe-4S] cluster</name>
        <dbReference type="ChEBI" id="CHEBI:49883"/>
    </ligand>
</feature>
<protein>
    <recommendedName>
        <fullName evidence="12">Endonuclease III</fullName>
        <ecNumber evidence="12">4.2.99.18</ecNumber>
    </recommendedName>
    <alternativeName>
        <fullName evidence="12">DNA-(apurinic or apyrimidinic site) lyase</fullName>
    </alternativeName>
</protein>
<dbReference type="EMBL" id="JAAYEE010000296">
    <property type="protein sequence ID" value="NLW36799.1"/>
    <property type="molecule type" value="Genomic_DNA"/>
</dbReference>
<dbReference type="SUPFAM" id="SSF48150">
    <property type="entry name" value="DNA-glycosylase"/>
    <property type="match status" value="1"/>
</dbReference>
<dbReference type="CDD" id="cd00056">
    <property type="entry name" value="ENDO3c"/>
    <property type="match status" value="1"/>
</dbReference>
<reference evidence="14" key="1">
    <citation type="journal article" date="2020" name="Biotechnol. Biofuels">
        <title>New insights from the biogas microbiome by comprehensive genome-resolved metagenomics of nearly 1600 species originating from multiple anaerobic digesters.</title>
        <authorList>
            <person name="Campanaro S."/>
            <person name="Treu L."/>
            <person name="Rodriguez-R L.M."/>
            <person name="Kovalovszki A."/>
            <person name="Ziels R.M."/>
            <person name="Maus I."/>
            <person name="Zhu X."/>
            <person name="Kougias P.G."/>
            <person name="Basile A."/>
            <person name="Luo G."/>
            <person name="Schluter A."/>
            <person name="Konstantinidis K.T."/>
            <person name="Angelidaki I."/>
        </authorList>
    </citation>
    <scope>NUCLEOTIDE SEQUENCE</scope>
    <source>
        <strain evidence="14">AS06rmzACSIP_7</strain>
    </source>
</reference>
<organism evidence="14 15">
    <name type="scientific">Syntrophorhabdus aromaticivorans</name>
    <dbReference type="NCBI Taxonomy" id="328301"/>
    <lineage>
        <taxon>Bacteria</taxon>
        <taxon>Pseudomonadati</taxon>
        <taxon>Thermodesulfobacteriota</taxon>
        <taxon>Syntrophorhabdia</taxon>
        <taxon>Syntrophorhabdales</taxon>
        <taxon>Syntrophorhabdaceae</taxon>
        <taxon>Syntrophorhabdus</taxon>
    </lineage>
</organism>
<evidence type="ECO:0000256" key="12">
    <source>
        <dbReference type="HAMAP-Rule" id="MF_00942"/>
    </source>
</evidence>
<dbReference type="PANTHER" id="PTHR43286:SF1">
    <property type="entry name" value="ENDONUCLEASE III-LIKE PROTEIN 1"/>
    <property type="match status" value="1"/>
</dbReference>
<evidence type="ECO:0000256" key="5">
    <source>
        <dbReference type="ARBA" id="ARBA00022801"/>
    </source>
</evidence>
<dbReference type="InterPro" id="IPR005759">
    <property type="entry name" value="Nth"/>
</dbReference>
<keyword evidence="3 12" id="KW-0479">Metal-binding</keyword>
<evidence type="ECO:0000256" key="3">
    <source>
        <dbReference type="ARBA" id="ARBA00022723"/>
    </source>
</evidence>
<keyword evidence="2 12" id="KW-0004">4Fe-4S</keyword>
<keyword evidence="9 12" id="KW-0234">DNA repair</keyword>